<dbReference type="SUPFAM" id="SSF53448">
    <property type="entry name" value="Nucleotide-diphospho-sugar transferases"/>
    <property type="match status" value="1"/>
</dbReference>
<feature type="domain" description="Glycosyltransferase 2-like" evidence="1">
    <location>
        <begin position="6"/>
        <end position="174"/>
    </location>
</feature>
<sequence length="393" mass="45823">MPDVGIVMPVYYQNPSFLTAAIQSILSQTYREFKFVIVIDGAPEMKTIAESLTSYDPRVTILDNGINQGVTYSLNHGFDQFFADPEIRYLTWVSSDNVYYPHFIETLRNLMEFSPEQIGLVHSSFRMFNDDGQFLQTEEDLVHFRNYLNQPKENLLNACTIGICFLYKREIAAKIDGYGSEPVEDYEYWLRLTEHCDIMYVPVELASYRVNSKQSISAKLQSPEQHRRWRYTFHLVRHQARQRRNIPLELTLLFPLYYADESTIVRLENVYEQTYSNYLVVILDLSSDQHVTQKLLSVSHPLTTAVSYANQTAEEAVKSYMPEVKTQYVMVLDQRPFSQHSILQTLVTNFNNYSNHSIVSFGYNLNESAVIPNYDIPVQLHTNELYKINMLRK</sequence>
<dbReference type="GO" id="GO:0016757">
    <property type="term" value="F:glycosyltransferase activity"/>
    <property type="evidence" value="ECO:0007669"/>
    <property type="project" value="UniProtKB-KW"/>
</dbReference>
<organism evidence="2 3">
    <name type="scientific">Metabacillus sediminis</name>
    <dbReference type="NCBI Taxonomy" id="3117746"/>
    <lineage>
        <taxon>Bacteria</taxon>
        <taxon>Bacillati</taxon>
        <taxon>Bacillota</taxon>
        <taxon>Bacilli</taxon>
        <taxon>Bacillales</taxon>
        <taxon>Bacillaceae</taxon>
        <taxon>Metabacillus</taxon>
    </lineage>
</organism>
<dbReference type="PANTHER" id="PTHR43685">
    <property type="entry name" value="GLYCOSYLTRANSFERASE"/>
    <property type="match status" value="1"/>
</dbReference>
<dbReference type="CDD" id="cd00761">
    <property type="entry name" value="Glyco_tranf_GTA_type"/>
    <property type="match status" value="1"/>
</dbReference>
<evidence type="ECO:0000259" key="1">
    <source>
        <dbReference type="Pfam" id="PF00535"/>
    </source>
</evidence>
<dbReference type="InterPro" id="IPR029044">
    <property type="entry name" value="Nucleotide-diphossugar_trans"/>
</dbReference>
<evidence type="ECO:0000313" key="2">
    <source>
        <dbReference type="EMBL" id="WXB97709.1"/>
    </source>
</evidence>
<dbReference type="InterPro" id="IPR001173">
    <property type="entry name" value="Glyco_trans_2-like"/>
</dbReference>
<dbReference type="PANTHER" id="PTHR43685:SF2">
    <property type="entry name" value="GLYCOSYLTRANSFERASE 2-LIKE DOMAIN-CONTAINING PROTEIN"/>
    <property type="match status" value="1"/>
</dbReference>
<evidence type="ECO:0000313" key="3">
    <source>
        <dbReference type="Proteomes" id="UP001377337"/>
    </source>
</evidence>
<gene>
    <name evidence="2" type="ORF">WCV65_04200</name>
</gene>
<proteinExistence type="predicted"/>
<keyword evidence="3" id="KW-1185">Reference proteome</keyword>
<dbReference type="RefSeq" id="WP_338780335.1">
    <property type="nucleotide sequence ID" value="NZ_CP147407.1"/>
</dbReference>
<keyword evidence="2" id="KW-0328">Glycosyltransferase</keyword>
<accession>A0ABZ2NJZ5</accession>
<reference evidence="2 3" key="1">
    <citation type="submission" date="2024-02" db="EMBL/GenBank/DDBJ databases">
        <title>Seven novel Bacillus-like species.</title>
        <authorList>
            <person name="Liu G."/>
        </authorList>
    </citation>
    <scope>NUCLEOTIDE SEQUENCE [LARGE SCALE GENOMIC DNA]</scope>
    <source>
        <strain evidence="2 3">FJAT-52054</strain>
    </source>
</reference>
<protein>
    <submittedName>
        <fullName evidence="2">Glycosyltransferase family 2 protein</fullName>
        <ecNumber evidence="2">2.4.-.-</ecNumber>
    </submittedName>
</protein>
<dbReference type="Pfam" id="PF00535">
    <property type="entry name" value="Glycos_transf_2"/>
    <property type="match status" value="1"/>
</dbReference>
<dbReference type="Gene3D" id="3.90.550.10">
    <property type="entry name" value="Spore Coat Polysaccharide Biosynthesis Protein SpsA, Chain A"/>
    <property type="match status" value="1"/>
</dbReference>
<dbReference type="InterPro" id="IPR050834">
    <property type="entry name" value="Glycosyltransf_2"/>
</dbReference>
<keyword evidence="2" id="KW-0808">Transferase</keyword>
<dbReference type="Proteomes" id="UP001377337">
    <property type="component" value="Chromosome"/>
</dbReference>
<dbReference type="EC" id="2.4.-.-" evidence="2"/>
<dbReference type="EMBL" id="CP147407">
    <property type="protein sequence ID" value="WXB97709.1"/>
    <property type="molecule type" value="Genomic_DNA"/>
</dbReference>
<name>A0ABZ2NJZ5_9BACI</name>